<keyword evidence="4" id="KW-0206">Cytoskeleton</keyword>
<dbReference type="GO" id="GO:0030334">
    <property type="term" value="P:regulation of cell migration"/>
    <property type="evidence" value="ECO:0007669"/>
    <property type="project" value="TreeGrafter"/>
</dbReference>
<dbReference type="PANTHER" id="PTHR12021">
    <property type="entry name" value="THYMOSIN BETA"/>
    <property type="match status" value="1"/>
</dbReference>
<accession>A0A8C9AHX3</accession>
<comment type="subcellular location">
    <subcellularLocation>
        <location evidence="1">Cytoplasm</location>
        <location evidence="1">Cytoskeleton</location>
    </subcellularLocation>
</comment>
<dbReference type="GO" id="GO:0003785">
    <property type="term" value="F:actin monomer binding"/>
    <property type="evidence" value="ECO:0007669"/>
    <property type="project" value="InterPro"/>
</dbReference>
<organism evidence="6 7">
    <name type="scientific">Prolemur simus</name>
    <name type="common">Greater bamboo lemur</name>
    <name type="synonym">Hapalemur simus</name>
    <dbReference type="NCBI Taxonomy" id="1328070"/>
    <lineage>
        <taxon>Eukaryota</taxon>
        <taxon>Metazoa</taxon>
        <taxon>Chordata</taxon>
        <taxon>Craniata</taxon>
        <taxon>Vertebrata</taxon>
        <taxon>Euteleostomi</taxon>
        <taxon>Mammalia</taxon>
        <taxon>Eutheria</taxon>
        <taxon>Euarchontoglires</taxon>
        <taxon>Primates</taxon>
        <taxon>Strepsirrhini</taxon>
        <taxon>Lemuriformes</taxon>
        <taxon>Lemuridae</taxon>
        <taxon>Prolemur</taxon>
    </lineage>
</organism>
<protein>
    <submittedName>
        <fullName evidence="6">Uncharacterized protein</fullName>
    </submittedName>
</protein>
<dbReference type="FunFam" id="1.20.5.520:FF:000001">
    <property type="entry name" value="Thymosin beta"/>
    <property type="match status" value="1"/>
</dbReference>
<keyword evidence="7" id="KW-1185">Reference proteome</keyword>
<dbReference type="PANTHER" id="PTHR12021:SF11">
    <property type="entry name" value="THYMOSIN BETA-15A-RELATED"/>
    <property type="match status" value="1"/>
</dbReference>
<feature type="compositionally biased region" description="Basic and acidic residues" evidence="5">
    <location>
        <begin position="38"/>
        <end position="59"/>
    </location>
</feature>
<evidence type="ECO:0000313" key="7">
    <source>
        <dbReference type="Proteomes" id="UP000694414"/>
    </source>
</evidence>
<dbReference type="GO" id="GO:0005856">
    <property type="term" value="C:cytoskeleton"/>
    <property type="evidence" value="ECO:0007669"/>
    <property type="project" value="UniProtKB-SubCell"/>
</dbReference>
<reference evidence="6" key="1">
    <citation type="submission" date="2025-08" db="UniProtKB">
        <authorList>
            <consortium name="Ensembl"/>
        </authorList>
    </citation>
    <scope>IDENTIFICATION</scope>
</reference>
<comment type="similarity">
    <text evidence="2">Belongs to the thymosin beta family.</text>
</comment>
<dbReference type="Pfam" id="PF01290">
    <property type="entry name" value="Thymosin"/>
    <property type="match status" value="1"/>
</dbReference>
<evidence type="ECO:0000256" key="5">
    <source>
        <dbReference type="SAM" id="MobiDB-lite"/>
    </source>
</evidence>
<reference evidence="6" key="2">
    <citation type="submission" date="2025-09" db="UniProtKB">
        <authorList>
            <consortium name="Ensembl"/>
        </authorList>
    </citation>
    <scope>IDENTIFICATION</scope>
</reference>
<dbReference type="InterPro" id="IPR001152">
    <property type="entry name" value="Beta-thymosin"/>
</dbReference>
<dbReference type="AlphaFoldDB" id="A0A8C9AHX3"/>
<evidence type="ECO:0000256" key="4">
    <source>
        <dbReference type="ARBA" id="ARBA00023212"/>
    </source>
</evidence>
<proteinExistence type="inferred from homology"/>
<dbReference type="SMART" id="SM00152">
    <property type="entry name" value="THY"/>
    <property type="match status" value="1"/>
</dbReference>
<dbReference type="GO" id="GO:0007015">
    <property type="term" value="P:actin filament organization"/>
    <property type="evidence" value="ECO:0007669"/>
    <property type="project" value="InterPro"/>
</dbReference>
<feature type="region of interest" description="Disordered" evidence="5">
    <location>
        <begin position="1"/>
        <end position="74"/>
    </location>
</feature>
<name>A0A8C9AHX3_PROSS</name>
<evidence type="ECO:0000313" key="6">
    <source>
        <dbReference type="Ensembl" id="ENSPSMP00000030648.1"/>
    </source>
</evidence>
<evidence type="ECO:0000256" key="1">
    <source>
        <dbReference type="ARBA" id="ARBA00004245"/>
    </source>
</evidence>
<dbReference type="Ensembl" id="ENSPSMT00000035363.1">
    <property type="protein sequence ID" value="ENSPSMP00000030648.1"/>
    <property type="gene ID" value="ENSPSMG00000021278.1"/>
</dbReference>
<dbReference type="InterPro" id="IPR038386">
    <property type="entry name" value="Beta-thymosin_sf"/>
</dbReference>
<evidence type="ECO:0000256" key="2">
    <source>
        <dbReference type="ARBA" id="ARBA00009511"/>
    </source>
</evidence>
<sequence>IPRKNDFSKIKTFSGKNKQTNKKTLRNIMMSDEPDLSEMEKFDRSKPKKTNTEEKDTLPSKETTQQEKNGVQTL</sequence>
<dbReference type="Gene3D" id="1.20.5.520">
    <property type="entry name" value="Single helix bin"/>
    <property type="match status" value="1"/>
</dbReference>
<keyword evidence="3" id="KW-0963">Cytoplasm</keyword>
<dbReference type="Proteomes" id="UP000694414">
    <property type="component" value="Unplaced"/>
</dbReference>
<evidence type="ECO:0000256" key="3">
    <source>
        <dbReference type="ARBA" id="ARBA00022490"/>
    </source>
</evidence>
<feature type="compositionally biased region" description="Polar residues" evidence="5">
    <location>
        <begin position="60"/>
        <end position="74"/>
    </location>
</feature>
<dbReference type="GeneTree" id="ENSGT01060000248842"/>
<dbReference type="GO" id="GO:0005737">
    <property type="term" value="C:cytoplasm"/>
    <property type="evidence" value="ECO:0007669"/>
    <property type="project" value="TreeGrafter"/>
</dbReference>